<dbReference type="EMBL" id="JACHVU010000002">
    <property type="protein sequence ID" value="MBB2989492.1"/>
    <property type="molecule type" value="Genomic_DNA"/>
</dbReference>
<dbReference type="RefSeq" id="WP_183466785.1">
    <property type="nucleotide sequence ID" value="NZ_JACHVU010000002.1"/>
</dbReference>
<name>A0A839Q8D8_MYCIR</name>
<comment type="caution">
    <text evidence="2">The sequence shown here is derived from an EMBL/GenBank/DDBJ whole genome shotgun (WGS) entry which is preliminary data.</text>
</comment>
<gene>
    <name evidence="2" type="ORF">FHR72_000955</name>
</gene>
<evidence type="ECO:0000313" key="2">
    <source>
        <dbReference type="EMBL" id="MBB2989492.1"/>
    </source>
</evidence>
<proteinExistence type="predicted"/>
<feature type="region of interest" description="Disordered" evidence="1">
    <location>
        <begin position="25"/>
        <end position="48"/>
    </location>
</feature>
<evidence type="ECO:0000256" key="1">
    <source>
        <dbReference type="SAM" id="MobiDB-lite"/>
    </source>
</evidence>
<organism evidence="2 3">
    <name type="scientific">Mycolicibacterium iranicum</name>
    <name type="common">Mycobacterium iranicum</name>
    <dbReference type="NCBI Taxonomy" id="912594"/>
    <lineage>
        <taxon>Bacteria</taxon>
        <taxon>Bacillati</taxon>
        <taxon>Actinomycetota</taxon>
        <taxon>Actinomycetes</taxon>
        <taxon>Mycobacteriales</taxon>
        <taxon>Mycobacteriaceae</taxon>
        <taxon>Mycolicibacterium</taxon>
    </lineage>
</organism>
<keyword evidence="3" id="KW-1185">Reference proteome</keyword>
<evidence type="ECO:0000313" key="3">
    <source>
        <dbReference type="Proteomes" id="UP000550501"/>
    </source>
</evidence>
<dbReference type="Proteomes" id="UP000550501">
    <property type="component" value="Unassembled WGS sequence"/>
</dbReference>
<accession>A0A839Q8D8</accession>
<dbReference type="AlphaFoldDB" id="A0A839Q8D8"/>
<reference evidence="2 3" key="1">
    <citation type="submission" date="2020-08" db="EMBL/GenBank/DDBJ databases">
        <title>The Agave Microbiome: Exploring the role of microbial communities in plant adaptations to desert environments.</title>
        <authorList>
            <person name="Partida-Martinez L.P."/>
        </authorList>
    </citation>
    <scope>NUCLEOTIDE SEQUENCE [LARGE SCALE GENOMIC DNA]</scope>
    <source>
        <strain evidence="2 3">AT2.18</strain>
    </source>
</reference>
<protein>
    <submittedName>
        <fullName evidence="2">Uncharacterized protein</fullName>
    </submittedName>
</protein>
<sequence>MAEGVSEHFSDDGRAAIAAAGEVARETRSTEITSEHFSPACSVTPGTT</sequence>